<name>A0A975IXC0_9CAUL</name>
<dbReference type="InterPro" id="IPR002725">
    <property type="entry name" value="YgjP-like_metallopeptidase"/>
</dbReference>
<organism evidence="2 3">
    <name type="scientific">Phenylobacterium montanum</name>
    <dbReference type="NCBI Taxonomy" id="2823693"/>
    <lineage>
        <taxon>Bacteria</taxon>
        <taxon>Pseudomonadati</taxon>
        <taxon>Pseudomonadota</taxon>
        <taxon>Alphaproteobacteria</taxon>
        <taxon>Caulobacterales</taxon>
        <taxon>Caulobacteraceae</taxon>
        <taxon>Phenylobacterium</taxon>
    </lineage>
</organism>
<accession>A0A975IXC0</accession>
<dbReference type="InterPro" id="IPR053136">
    <property type="entry name" value="UTP_pyrophosphatase-like"/>
</dbReference>
<gene>
    <name evidence="2" type="ORF">KCG34_16505</name>
</gene>
<dbReference type="KEGG" id="caul:KCG34_16505"/>
<evidence type="ECO:0000313" key="3">
    <source>
        <dbReference type="Proteomes" id="UP000676409"/>
    </source>
</evidence>
<dbReference type="EMBL" id="CP073078">
    <property type="protein sequence ID" value="QUD90813.1"/>
    <property type="molecule type" value="Genomic_DNA"/>
</dbReference>
<evidence type="ECO:0000259" key="1">
    <source>
        <dbReference type="Pfam" id="PF01863"/>
    </source>
</evidence>
<sequence>MFFRQRLADGDRIEVAGVPVRLRVNSRARRVSLRLDLASGEMVATAPNLRQLSAAADFAQQRAEWIRHQLAARPQPLGLVPGQAIEVLGRPCLLAHRPGRAAFHPAAGGEPARIGVGGDPARFSNGVIRVLKAEALGFLSERTEVHVAAIGKPLPTVSVADARSRWGSCRPPRSRGFGAECEVGRIRYSWRLILAPYAVADYVAAHEVAHLVEANHSPRFWAVVKDLVGDHRPHREWLREHGARLHAFGGG</sequence>
<dbReference type="PANTHER" id="PTHR30399:SF1">
    <property type="entry name" value="UTP PYROPHOSPHATASE"/>
    <property type="match status" value="1"/>
</dbReference>
<dbReference type="Gene3D" id="3.30.2010.10">
    <property type="entry name" value="Metalloproteases ('zincins'), catalytic domain"/>
    <property type="match status" value="1"/>
</dbReference>
<feature type="domain" description="YgjP-like metallopeptidase" evidence="1">
    <location>
        <begin position="33"/>
        <end position="241"/>
    </location>
</feature>
<proteinExistence type="predicted"/>
<dbReference type="Proteomes" id="UP000676409">
    <property type="component" value="Chromosome"/>
</dbReference>
<keyword evidence="3" id="KW-1185">Reference proteome</keyword>
<reference evidence="2" key="1">
    <citation type="submission" date="2021-04" db="EMBL/GenBank/DDBJ databases">
        <title>The complete genome sequence of Caulobacter sp. S6.</title>
        <authorList>
            <person name="Tang Y."/>
            <person name="Ouyang W."/>
            <person name="Liu Q."/>
            <person name="Huang B."/>
            <person name="Guo Z."/>
            <person name="Lei P."/>
        </authorList>
    </citation>
    <scope>NUCLEOTIDE SEQUENCE</scope>
    <source>
        <strain evidence="2">S6</strain>
    </source>
</reference>
<dbReference type="Pfam" id="PF01863">
    <property type="entry name" value="YgjP-like"/>
    <property type="match status" value="1"/>
</dbReference>
<dbReference type="PANTHER" id="PTHR30399">
    <property type="entry name" value="UNCHARACTERIZED PROTEIN YGJP"/>
    <property type="match status" value="1"/>
</dbReference>
<evidence type="ECO:0000313" key="2">
    <source>
        <dbReference type="EMBL" id="QUD90813.1"/>
    </source>
</evidence>
<dbReference type="CDD" id="cd07344">
    <property type="entry name" value="M48_yhfN_like"/>
    <property type="match status" value="1"/>
</dbReference>
<dbReference type="AlphaFoldDB" id="A0A975IXC0"/>
<protein>
    <submittedName>
        <fullName evidence="2">M48 family metallopeptidase</fullName>
    </submittedName>
</protein>